<dbReference type="InterPro" id="IPR008841">
    <property type="entry name" value="Siphovirus-type_tail_N"/>
</dbReference>
<name>A0ABW5Q6Y3_9BACI</name>
<dbReference type="EMBL" id="JBHUMZ010000010">
    <property type="protein sequence ID" value="MFD2637685.1"/>
    <property type="molecule type" value="Genomic_DNA"/>
</dbReference>
<comment type="caution">
    <text evidence="2">The sequence shown here is derived from an EMBL/GenBank/DDBJ whole genome shotgun (WGS) entry which is preliminary data.</text>
</comment>
<accession>A0ABW5Q6Y3</accession>
<evidence type="ECO:0000259" key="1">
    <source>
        <dbReference type="Pfam" id="PF05709"/>
    </source>
</evidence>
<reference evidence="3" key="1">
    <citation type="journal article" date="2019" name="Int. J. Syst. Evol. Microbiol.">
        <title>The Global Catalogue of Microorganisms (GCM) 10K type strain sequencing project: providing services to taxonomists for standard genome sequencing and annotation.</title>
        <authorList>
            <consortium name="The Broad Institute Genomics Platform"/>
            <consortium name="The Broad Institute Genome Sequencing Center for Infectious Disease"/>
            <person name="Wu L."/>
            <person name="Ma J."/>
        </authorList>
    </citation>
    <scope>NUCLEOTIDE SEQUENCE [LARGE SCALE GENOMIC DNA]</scope>
    <source>
        <strain evidence="3">TISTR 1571</strain>
    </source>
</reference>
<proteinExistence type="predicted"/>
<dbReference type="RefSeq" id="WP_054753552.1">
    <property type="nucleotide sequence ID" value="NZ_JBHUMZ010000010.1"/>
</dbReference>
<evidence type="ECO:0000313" key="2">
    <source>
        <dbReference type="EMBL" id="MFD2637685.1"/>
    </source>
</evidence>
<sequence length="479" mass="54698">MTESFTFNNIRKPWLHMLHGRVKAPFAPVYRHLLTVPGMDGAHLNSSEVRPLTIRQPIGFKFNDEAHDLNLKDELAEWLITDEPVPLQFDDEPDRTYFALVQNTLEDFDKFADLRTGTIQFLCLDPYGYGPEQEIPLVGTTGTVINVKGNAVTKPIFELEVLSPITFAMVSNGEEFMLIGQPIDVKQTPVNEEEIIFHHHMESMTGWVETNVISEGYINGSMDYDETGFFPIFAEPNPDEQEWHGPAMKHSLSEAVQDFKADMGFRFYAESKGGSNGRIEMYGLDANNSIVFRAFIEDKWIGQDHFGVQLELNGGEVTEYLTLPKTLEDMYGRMKVIREGNTWTLILQLLRSGAGQIVDNEWRRTIESNQSTQEVSQIQLSFQKFFDSNEEDMKVLLMRCYKLNDVQGIPYIAQPGDMITFDHRDKQPYDPEIRINGELRNDLKDFGATPFSLKPGENTLALLPENALQGTLRYRPAYK</sequence>
<dbReference type="Pfam" id="PF05709">
    <property type="entry name" value="Sipho_tail"/>
    <property type="match status" value="1"/>
</dbReference>
<dbReference type="Proteomes" id="UP001597452">
    <property type="component" value="Unassembled WGS sequence"/>
</dbReference>
<evidence type="ECO:0000313" key="3">
    <source>
        <dbReference type="Proteomes" id="UP001597452"/>
    </source>
</evidence>
<dbReference type="NCBIfam" id="TIGR01633">
    <property type="entry name" value="phi3626_gp14_N"/>
    <property type="match status" value="1"/>
</dbReference>
<dbReference type="Gene3D" id="2.40.30.200">
    <property type="match status" value="1"/>
</dbReference>
<dbReference type="InterPro" id="IPR006520">
    <property type="entry name" value="Dit_BPSPP_N"/>
</dbReference>
<protein>
    <submittedName>
        <fullName evidence="2">Distal tail protein Dit</fullName>
    </submittedName>
</protein>
<organism evidence="2 3">
    <name type="scientific">Piscibacillus salipiscarius</name>
    <dbReference type="NCBI Taxonomy" id="299480"/>
    <lineage>
        <taxon>Bacteria</taxon>
        <taxon>Bacillati</taxon>
        <taxon>Bacillota</taxon>
        <taxon>Bacilli</taxon>
        <taxon>Bacillales</taxon>
        <taxon>Bacillaceae</taxon>
        <taxon>Piscibacillus</taxon>
    </lineage>
</organism>
<keyword evidence="3" id="KW-1185">Reference proteome</keyword>
<feature type="domain" description="Siphovirus-type tail component RIFT-related" evidence="1">
    <location>
        <begin position="21"/>
        <end position="123"/>
    </location>
</feature>
<gene>
    <name evidence="2" type="ORF">ACFSW4_02210</name>
</gene>